<keyword evidence="3" id="KW-1185">Reference proteome</keyword>
<proteinExistence type="predicted"/>
<dbReference type="EMBL" id="CAVLGL010000087">
    <property type="protein sequence ID" value="CAK1592063.1"/>
    <property type="molecule type" value="Genomic_DNA"/>
</dbReference>
<protein>
    <recommendedName>
        <fullName evidence="1">HAT C-terminal dimerisation domain-containing protein</fullName>
    </recommendedName>
</protein>
<dbReference type="AlphaFoldDB" id="A0AAV1L9V2"/>
<dbReference type="PANTHER" id="PTHR47611">
    <property type="entry name" value="HAT DIMERISATION DOMAIN, C-TERMINAL"/>
    <property type="match status" value="1"/>
</dbReference>
<feature type="domain" description="HAT C-terminal dimerisation" evidence="1">
    <location>
        <begin position="78"/>
        <end position="144"/>
    </location>
</feature>
<evidence type="ECO:0000259" key="1">
    <source>
        <dbReference type="Pfam" id="PF05699"/>
    </source>
</evidence>
<reference evidence="2 3" key="1">
    <citation type="submission" date="2023-11" db="EMBL/GenBank/DDBJ databases">
        <authorList>
            <person name="Hedman E."/>
            <person name="Englund M."/>
            <person name="Stromberg M."/>
            <person name="Nyberg Akerstrom W."/>
            <person name="Nylinder S."/>
            <person name="Jareborg N."/>
            <person name="Kallberg Y."/>
            <person name="Kronander E."/>
        </authorList>
    </citation>
    <scope>NUCLEOTIDE SEQUENCE [LARGE SCALE GENOMIC DNA]</scope>
</reference>
<dbReference type="Pfam" id="PF05699">
    <property type="entry name" value="Dimer_Tnp_hAT"/>
    <property type="match status" value="1"/>
</dbReference>
<name>A0AAV1L9V2_9NEOP</name>
<dbReference type="InterPro" id="IPR012337">
    <property type="entry name" value="RNaseH-like_sf"/>
</dbReference>
<dbReference type="GO" id="GO:0046983">
    <property type="term" value="F:protein dimerization activity"/>
    <property type="evidence" value="ECO:0007669"/>
    <property type="project" value="InterPro"/>
</dbReference>
<sequence length="149" mass="17415">MGKQIKTESLRKFNELYKEYKSLHSVNTSLESPRNEKKVCEYDEDKYVIDFEKLYACPSTSSGSGSFHQGLVIDELEEYLSGEWWRTHETEYPTLSKMARDFLSIRATSVPAERLISKASLVIRKHRNRLSDESARWLLCINSWSKELI</sequence>
<organism evidence="2 3">
    <name type="scientific">Parnassius mnemosyne</name>
    <name type="common">clouded apollo</name>
    <dbReference type="NCBI Taxonomy" id="213953"/>
    <lineage>
        <taxon>Eukaryota</taxon>
        <taxon>Metazoa</taxon>
        <taxon>Ecdysozoa</taxon>
        <taxon>Arthropoda</taxon>
        <taxon>Hexapoda</taxon>
        <taxon>Insecta</taxon>
        <taxon>Pterygota</taxon>
        <taxon>Neoptera</taxon>
        <taxon>Endopterygota</taxon>
        <taxon>Lepidoptera</taxon>
        <taxon>Glossata</taxon>
        <taxon>Ditrysia</taxon>
        <taxon>Papilionoidea</taxon>
        <taxon>Papilionidae</taxon>
        <taxon>Parnassiinae</taxon>
        <taxon>Parnassini</taxon>
        <taxon>Parnassius</taxon>
        <taxon>Driopa</taxon>
    </lineage>
</organism>
<accession>A0AAV1L9V2</accession>
<dbReference type="PANTHER" id="PTHR47611:SF1">
    <property type="entry name" value="CCHC-TYPE DOMAIN-CONTAINING PROTEIN"/>
    <property type="match status" value="1"/>
</dbReference>
<dbReference type="Proteomes" id="UP001314205">
    <property type="component" value="Unassembled WGS sequence"/>
</dbReference>
<evidence type="ECO:0000313" key="3">
    <source>
        <dbReference type="Proteomes" id="UP001314205"/>
    </source>
</evidence>
<gene>
    <name evidence="2" type="ORF">PARMNEM_LOCUS12122</name>
</gene>
<evidence type="ECO:0000313" key="2">
    <source>
        <dbReference type="EMBL" id="CAK1592063.1"/>
    </source>
</evidence>
<comment type="caution">
    <text evidence="2">The sequence shown here is derived from an EMBL/GenBank/DDBJ whole genome shotgun (WGS) entry which is preliminary data.</text>
</comment>
<dbReference type="SUPFAM" id="SSF53098">
    <property type="entry name" value="Ribonuclease H-like"/>
    <property type="match status" value="1"/>
</dbReference>
<dbReference type="InterPro" id="IPR008906">
    <property type="entry name" value="HATC_C_dom"/>
</dbReference>